<gene>
    <name evidence="1" type="ORF">LZC94_06300</name>
</gene>
<reference evidence="1 2" key="1">
    <citation type="submission" date="2021-12" db="EMBL/GenBank/DDBJ databases">
        <title>Discovery of the Pendulisporaceae a myxobacterial family with distinct sporulation behavior and unique specialized metabolism.</title>
        <authorList>
            <person name="Garcia R."/>
            <person name="Popoff A."/>
            <person name="Bader C.D."/>
            <person name="Loehr J."/>
            <person name="Walesch S."/>
            <person name="Walt C."/>
            <person name="Boldt J."/>
            <person name="Bunk B."/>
            <person name="Haeckl F.J.F.P.J."/>
            <person name="Gunesch A.P."/>
            <person name="Birkelbach J."/>
            <person name="Nuebel U."/>
            <person name="Pietschmann T."/>
            <person name="Bach T."/>
            <person name="Mueller R."/>
        </authorList>
    </citation>
    <scope>NUCLEOTIDE SEQUENCE [LARGE SCALE GENOMIC DNA]</scope>
    <source>
        <strain evidence="1 2">MSr11954</strain>
    </source>
</reference>
<evidence type="ECO:0000313" key="1">
    <source>
        <dbReference type="EMBL" id="WXB16878.1"/>
    </source>
</evidence>
<sequence length="409" mass="44237">MNRDIRKLVIVESSCVGADYMGRAAIQAGYQPIYLSSKAGSQGDTRAQMQRYTCIECDTSSVETMASALAGVDGIEAAVSFCDTYIMNAVRLAQALSVRGQPAVLERLKDKWEVQQLILDYSPSTMAFEANAIPVDEIRQFVRTRGNVIVKGRRSSGGLGAKYLTKPAQADELPQFVQNAGIPNHLAPDLWLAQVAIQGDLVSLEGFVAQGEPTFLGFSGRKKVGMSEAMILFPWDDHVSHKAKARAREAVTALVRRAGLASGYFHVEFMMTHDDAFVIDANMGRIGGGGLGQQIALAHGITPVALHAHVLNLALEGDAPAPNFSRRSKKDTASIMYGIPVKARFHGVQKPAEFASMNTVILDEGELVPAMGSDNYAWIGIASGFRTDVENDVRSLRIETDRGEFAAAF</sequence>
<accession>A0ABZ2M186</accession>
<dbReference type="Proteomes" id="UP001370348">
    <property type="component" value="Chromosome"/>
</dbReference>
<dbReference type="Gene3D" id="3.30.470.20">
    <property type="entry name" value="ATP-grasp fold, B domain"/>
    <property type="match status" value="1"/>
</dbReference>
<keyword evidence="2" id="KW-1185">Reference proteome</keyword>
<name>A0ABZ2M186_9BACT</name>
<organism evidence="1 2">
    <name type="scientific">Pendulispora albinea</name>
    <dbReference type="NCBI Taxonomy" id="2741071"/>
    <lineage>
        <taxon>Bacteria</taxon>
        <taxon>Pseudomonadati</taxon>
        <taxon>Myxococcota</taxon>
        <taxon>Myxococcia</taxon>
        <taxon>Myxococcales</taxon>
        <taxon>Sorangiineae</taxon>
        <taxon>Pendulisporaceae</taxon>
        <taxon>Pendulispora</taxon>
    </lineage>
</organism>
<dbReference type="SUPFAM" id="SSF56059">
    <property type="entry name" value="Glutathione synthetase ATP-binding domain-like"/>
    <property type="match status" value="1"/>
</dbReference>
<dbReference type="EMBL" id="CP089984">
    <property type="protein sequence ID" value="WXB16878.1"/>
    <property type="molecule type" value="Genomic_DNA"/>
</dbReference>
<evidence type="ECO:0008006" key="3">
    <source>
        <dbReference type="Google" id="ProtNLM"/>
    </source>
</evidence>
<protein>
    <recommendedName>
        <fullName evidence="3">ATP-grasp domain-containing protein</fullName>
    </recommendedName>
</protein>
<proteinExistence type="predicted"/>
<dbReference type="RefSeq" id="WP_394826508.1">
    <property type="nucleotide sequence ID" value="NZ_CP089984.1"/>
</dbReference>
<evidence type="ECO:0000313" key="2">
    <source>
        <dbReference type="Proteomes" id="UP001370348"/>
    </source>
</evidence>